<dbReference type="InterPro" id="IPR001387">
    <property type="entry name" value="Cro/C1-type_HTH"/>
</dbReference>
<evidence type="ECO:0000313" key="3">
    <source>
        <dbReference type="EMBL" id="HJC22078.1"/>
    </source>
</evidence>
<gene>
    <name evidence="3" type="ORF">H9761_00035</name>
</gene>
<dbReference type="EMBL" id="DWWS01000001">
    <property type="protein sequence ID" value="HJC22078.1"/>
    <property type="molecule type" value="Genomic_DNA"/>
</dbReference>
<evidence type="ECO:0000259" key="2">
    <source>
        <dbReference type="PROSITE" id="PS50943"/>
    </source>
</evidence>
<dbReference type="PANTHER" id="PTHR46558">
    <property type="entry name" value="TRACRIPTIONAL REGULATORY PROTEIN-RELATED-RELATED"/>
    <property type="match status" value="1"/>
</dbReference>
<dbReference type="SMART" id="SM00530">
    <property type="entry name" value="HTH_XRE"/>
    <property type="match status" value="1"/>
</dbReference>
<evidence type="ECO:0000256" key="1">
    <source>
        <dbReference type="ARBA" id="ARBA00023125"/>
    </source>
</evidence>
<reference evidence="3" key="1">
    <citation type="journal article" date="2021" name="PeerJ">
        <title>Extensive microbial diversity within the chicken gut microbiome revealed by metagenomics and culture.</title>
        <authorList>
            <person name="Gilroy R."/>
            <person name="Ravi A."/>
            <person name="Getino M."/>
            <person name="Pursley I."/>
            <person name="Horton D.L."/>
            <person name="Alikhan N.F."/>
            <person name="Baker D."/>
            <person name="Gharbi K."/>
            <person name="Hall N."/>
            <person name="Watson M."/>
            <person name="Adriaenssens E.M."/>
            <person name="Foster-Nyarko E."/>
            <person name="Jarju S."/>
            <person name="Secka A."/>
            <person name="Antonio M."/>
            <person name="Oren A."/>
            <person name="Chaudhuri R.R."/>
            <person name="La Ragione R."/>
            <person name="Hildebrand F."/>
            <person name="Pallen M.J."/>
        </authorList>
    </citation>
    <scope>NUCLEOTIDE SEQUENCE</scope>
    <source>
        <strain evidence="3">USAMLcec2-132</strain>
    </source>
</reference>
<keyword evidence="1" id="KW-0238">DNA-binding</keyword>
<dbReference type="AlphaFoldDB" id="A0A9D2SN82"/>
<dbReference type="Proteomes" id="UP000823891">
    <property type="component" value="Unassembled WGS sequence"/>
</dbReference>
<dbReference type="InterPro" id="IPR010982">
    <property type="entry name" value="Lambda_DNA-bd_dom_sf"/>
</dbReference>
<protein>
    <submittedName>
        <fullName evidence="3">Helix-turn-helix domain-containing protein</fullName>
    </submittedName>
</protein>
<name>A0A9D2SN82_9FIRM</name>
<accession>A0A9D2SN82</accession>
<dbReference type="PANTHER" id="PTHR46558:SF11">
    <property type="entry name" value="HTH-TYPE TRANSCRIPTIONAL REGULATOR XRE"/>
    <property type="match status" value="1"/>
</dbReference>
<dbReference type="CDD" id="cd00093">
    <property type="entry name" value="HTH_XRE"/>
    <property type="match status" value="1"/>
</dbReference>
<reference evidence="3" key="2">
    <citation type="submission" date="2021-04" db="EMBL/GenBank/DDBJ databases">
        <authorList>
            <person name="Gilroy R."/>
        </authorList>
    </citation>
    <scope>NUCLEOTIDE SEQUENCE</scope>
    <source>
        <strain evidence="3">USAMLcec2-132</strain>
    </source>
</reference>
<feature type="domain" description="HTH cro/C1-type" evidence="2">
    <location>
        <begin position="7"/>
        <end position="61"/>
    </location>
</feature>
<comment type="caution">
    <text evidence="3">The sequence shown here is derived from an EMBL/GenBank/DDBJ whole genome shotgun (WGS) entry which is preliminary data.</text>
</comment>
<evidence type="ECO:0000313" key="4">
    <source>
        <dbReference type="Proteomes" id="UP000823891"/>
    </source>
</evidence>
<dbReference type="SUPFAM" id="SSF47413">
    <property type="entry name" value="lambda repressor-like DNA-binding domains"/>
    <property type="match status" value="1"/>
</dbReference>
<dbReference type="GO" id="GO:0003677">
    <property type="term" value="F:DNA binding"/>
    <property type="evidence" value="ECO:0007669"/>
    <property type="project" value="UniProtKB-KW"/>
</dbReference>
<proteinExistence type="predicted"/>
<sequence length="68" mass="8082">MACFNRIKDLKEDADLTQEEISQYLHISQRAYSHYENGDRNIPSDILICLADFYHTSIDYLLNRTDQR</sequence>
<dbReference type="Pfam" id="PF01381">
    <property type="entry name" value="HTH_3"/>
    <property type="match status" value="1"/>
</dbReference>
<dbReference type="PROSITE" id="PS50943">
    <property type="entry name" value="HTH_CROC1"/>
    <property type="match status" value="1"/>
</dbReference>
<organism evidence="3 4">
    <name type="scientific">Candidatus Eisenbergiella merdavium</name>
    <dbReference type="NCBI Taxonomy" id="2838551"/>
    <lineage>
        <taxon>Bacteria</taxon>
        <taxon>Bacillati</taxon>
        <taxon>Bacillota</taxon>
        <taxon>Clostridia</taxon>
        <taxon>Lachnospirales</taxon>
        <taxon>Lachnospiraceae</taxon>
        <taxon>Eisenbergiella</taxon>
    </lineage>
</organism>
<dbReference type="Gene3D" id="1.10.260.40">
    <property type="entry name" value="lambda repressor-like DNA-binding domains"/>
    <property type="match status" value="1"/>
</dbReference>